<reference evidence="1" key="1">
    <citation type="submission" date="2022-01" db="EMBL/GenBank/DDBJ databases">
        <title>Genome sequencing of Zunongwangia sp. M21534 genome.</title>
        <authorList>
            <person name="Chen Y."/>
            <person name="Dong C."/>
            <person name="Shao Z."/>
        </authorList>
    </citation>
    <scope>NUCLEOTIDE SEQUENCE</scope>
    <source>
        <strain evidence="1">MCCC M21534</strain>
    </source>
</reference>
<dbReference type="EMBL" id="JAKHSK010000020">
    <property type="protein sequence ID" value="MCL6219417.1"/>
    <property type="molecule type" value="Genomic_DNA"/>
</dbReference>
<keyword evidence="2" id="KW-1185">Reference proteome</keyword>
<gene>
    <name evidence="1" type="ORF">L1967_14060</name>
</gene>
<accession>A0A9X1ZR05</accession>
<dbReference type="Proteomes" id="UP001139521">
    <property type="component" value="Unassembled WGS sequence"/>
</dbReference>
<dbReference type="AlphaFoldDB" id="A0A9X1ZR05"/>
<organism evidence="1 2">
    <name type="scientific">Zunongwangia pacifica</name>
    <dbReference type="NCBI Taxonomy" id="2911062"/>
    <lineage>
        <taxon>Bacteria</taxon>
        <taxon>Pseudomonadati</taxon>
        <taxon>Bacteroidota</taxon>
        <taxon>Flavobacteriia</taxon>
        <taxon>Flavobacteriales</taxon>
        <taxon>Flavobacteriaceae</taxon>
        <taxon>Zunongwangia</taxon>
    </lineage>
</organism>
<protein>
    <submittedName>
        <fullName evidence="1">Uncharacterized protein</fullName>
    </submittedName>
</protein>
<sequence length="45" mass="5224">MPKNKVHFYQISTLLDLGINYTDLNEYFSAWTNEKADKTKLSALT</sequence>
<dbReference type="RefSeq" id="WP_249602138.1">
    <property type="nucleotide sequence ID" value="NZ_JAKHSK010000020.1"/>
</dbReference>
<proteinExistence type="predicted"/>
<evidence type="ECO:0000313" key="1">
    <source>
        <dbReference type="EMBL" id="MCL6219417.1"/>
    </source>
</evidence>
<evidence type="ECO:0000313" key="2">
    <source>
        <dbReference type="Proteomes" id="UP001139521"/>
    </source>
</evidence>
<comment type="caution">
    <text evidence="1">The sequence shown here is derived from an EMBL/GenBank/DDBJ whole genome shotgun (WGS) entry which is preliminary data.</text>
</comment>
<name>A0A9X1ZR05_9FLAO</name>